<sequence>MEGSDFLIPQSYQGSRAWVREVIKNPMITKVELQSSCMEIEPSRRSAMSNPLVGGHDIRLEFHRNSQACTLDRSNQFPSSNPIENLWRELKIRVMARRPANLKHLELIINCLNTSEHMQNVGQ</sequence>
<reference evidence="1 2" key="1">
    <citation type="submission" date="2021-06" db="EMBL/GenBank/DDBJ databases">
        <authorList>
            <person name="Palmer J.M."/>
        </authorList>
    </citation>
    <scope>NUCLEOTIDE SEQUENCE [LARGE SCALE GENOMIC DNA]</scope>
    <source>
        <strain evidence="1 2">XR_2019</strain>
        <tissue evidence="1">Muscle</tissue>
    </source>
</reference>
<evidence type="ECO:0000313" key="2">
    <source>
        <dbReference type="Proteomes" id="UP001444071"/>
    </source>
</evidence>
<proteinExistence type="predicted"/>
<evidence type="ECO:0008006" key="3">
    <source>
        <dbReference type="Google" id="ProtNLM"/>
    </source>
</evidence>
<comment type="caution">
    <text evidence="1">The sequence shown here is derived from an EMBL/GenBank/DDBJ whole genome shotgun (WGS) entry which is preliminary data.</text>
</comment>
<gene>
    <name evidence="1" type="ORF">XENORESO_009608</name>
</gene>
<evidence type="ECO:0000313" key="1">
    <source>
        <dbReference type="EMBL" id="MEQ2266544.1"/>
    </source>
</evidence>
<organism evidence="1 2">
    <name type="scientific">Xenotaenia resolanae</name>
    <dbReference type="NCBI Taxonomy" id="208358"/>
    <lineage>
        <taxon>Eukaryota</taxon>
        <taxon>Metazoa</taxon>
        <taxon>Chordata</taxon>
        <taxon>Craniata</taxon>
        <taxon>Vertebrata</taxon>
        <taxon>Euteleostomi</taxon>
        <taxon>Actinopterygii</taxon>
        <taxon>Neopterygii</taxon>
        <taxon>Teleostei</taxon>
        <taxon>Neoteleostei</taxon>
        <taxon>Acanthomorphata</taxon>
        <taxon>Ovalentaria</taxon>
        <taxon>Atherinomorphae</taxon>
        <taxon>Cyprinodontiformes</taxon>
        <taxon>Goodeidae</taxon>
        <taxon>Xenotaenia</taxon>
    </lineage>
</organism>
<dbReference type="EMBL" id="JAHRIM010040338">
    <property type="protein sequence ID" value="MEQ2266544.1"/>
    <property type="molecule type" value="Genomic_DNA"/>
</dbReference>
<accession>A0ABV0WBF4</accession>
<name>A0ABV0WBF4_9TELE</name>
<protein>
    <recommendedName>
        <fullName evidence="3">Tc1-like transposase DDE domain-containing protein</fullName>
    </recommendedName>
</protein>
<dbReference type="Proteomes" id="UP001444071">
    <property type="component" value="Unassembled WGS sequence"/>
</dbReference>
<keyword evidence="2" id="KW-1185">Reference proteome</keyword>